<reference evidence="3" key="1">
    <citation type="journal article" date="2014" name="Int. J. Syst. Evol. Microbiol.">
        <title>Complete genome of a new Firmicutes species belonging to the dominant human colonic microbiota ('Ruminococcus bicirculans') reveals two chromosomes and a selective capacity to utilize plant glucans.</title>
        <authorList>
            <consortium name="NISC Comparative Sequencing Program"/>
            <person name="Wegmann U."/>
            <person name="Louis P."/>
            <person name="Goesmann A."/>
            <person name="Henrissat B."/>
            <person name="Duncan S.H."/>
            <person name="Flint H.J."/>
        </authorList>
    </citation>
    <scope>NUCLEOTIDE SEQUENCE</scope>
    <source>
        <strain evidence="3">NBRC 108216</strain>
    </source>
</reference>
<evidence type="ECO:0000313" key="3">
    <source>
        <dbReference type="EMBL" id="GLQ21280.1"/>
    </source>
</evidence>
<evidence type="ECO:0008006" key="5">
    <source>
        <dbReference type="Google" id="ProtNLM"/>
    </source>
</evidence>
<protein>
    <recommendedName>
        <fullName evidence="5">DUF465 domain-containing protein</fullName>
    </recommendedName>
</protein>
<sequence length="114" mass="12922">MKTSIMGDWKCPIAQAFICRYTPTMNDGQDSDDSSADSLPDVADMANPDAERQEAQTLLEQLRLEHRRIDQEINALIETGVADMLKVRRMKKIKLSIKDQIAYLENQLTPDIIA</sequence>
<dbReference type="InterPro" id="IPR007420">
    <property type="entry name" value="DUF465"/>
</dbReference>
<dbReference type="Pfam" id="PF04325">
    <property type="entry name" value="DUF465"/>
    <property type="match status" value="1"/>
</dbReference>
<feature type="coiled-coil region" evidence="1">
    <location>
        <begin position="52"/>
        <end position="79"/>
    </location>
</feature>
<accession>A0ABQ5V2J0</accession>
<dbReference type="Gene3D" id="6.10.280.50">
    <property type="match status" value="1"/>
</dbReference>
<name>A0ABQ5V2J0_9PROT</name>
<dbReference type="Proteomes" id="UP001161390">
    <property type="component" value="Unassembled WGS sequence"/>
</dbReference>
<keyword evidence="4" id="KW-1185">Reference proteome</keyword>
<evidence type="ECO:0000313" key="4">
    <source>
        <dbReference type="Proteomes" id="UP001161390"/>
    </source>
</evidence>
<gene>
    <name evidence="3" type="ORF">GCM10007854_22350</name>
</gene>
<evidence type="ECO:0000256" key="2">
    <source>
        <dbReference type="SAM" id="MobiDB-lite"/>
    </source>
</evidence>
<comment type="caution">
    <text evidence="3">The sequence shown here is derived from an EMBL/GenBank/DDBJ whole genome shotgun (WGS) entry which is preliminary data.</text>
</comment>
<dbReference type="EMBL" id="BSNJ01000004">
    <property type="protein sequence ID" value="GLQ21280.1"/>
    <property type="molecule type" value="Genomic_DNA"/>
</dbReference>
<evidence type="ECO:0000256" key="1">
    <source>
        <dbReference type="SAM" id="Coils"/>
    </source>
</evidence>
<reference evidence="3" key="2">
    <citation type="submission" date="2023-01" db="EMBL/GenBank/DDBJ databases">
        <title>Draft genome sequence of Algimonas porphyrae strain NBRC 108216.</title>
        <authorList>
            <person name="Sun Q."/>
            <person name="Mori K."/>
        </authorList>
    </citation>
    <scope>NUCLEOTIDE SEQUENCE</scope>
    <source>
        <strain evidence="3">NBRC 108216</strain>
    </source>
</reference>
<proteinExistence type="predicted"/>
<keyword evidence="1" id="KW-0175">Coiled coil</keyword>
<organism evidence="3 4">
    <name type="scientific">Algimonas porphyrae</name>
    <dbReference type="NCBI Taxonomy" id="1128113"/>
    <lineage>
        <taxon>Bacteria</taxon>
        <taxon>Pseudomonadati</taxon>
        <taxon>Pseudomonadota</taxon>
        <taxon>Alphaproteobacteria</taxon>
        <taxon>Maricaulales</taxon>
        <taxon>Robiginitomaculaceae</taxon>
        <taxon>Algimonas</taxon>
    </lineage>
</organism>
<dbReference type="InterPro" id="IPR038444">
    <property type="entry name" value="DUF465_sf"/>
</dbReference>
<feature type="region of interest" description="Disordered" evidence="2">
    <location>
        <begin position="24"/>
        <end position="52"/>
    </location>
</feature>